<dbReference type="EMBL" id="DF238831">
    <property type="protein sequence ID" value="GAC99388.1"/>
    <property type="molecule type" value="Genomic_DNA"/>
</dbReference>
<evidence type="ECO:0000313" key="1">
    <source>
        <dbReference type="EMBL" id="GAC99388.1"/>
    </source>
</evidence>
<organism evidence="1 2">
    <name type="scientific">Pseudozyma hubeiensis (strain SY62)</name>
    <name type="common">Yeast</name>
    <dbReference type="NCBI Taxonomy" id="1305764"/>
    <lineage>
        <taxon>Eukaryota</taxon>
        <taxon>Fungi</taxon>
        <taxon>Dikarya</taxon>
        <taxon>Basidiomycota</taxon>
        <taxon>Ustilaginomycotina</taxon>
        <taxon>Ustilaginomycetes</taxon>
        <taxon>Ustilaginales</taxon>
        <taxon>Ustilaginaceae</taxon>
        <taxon>Pseudozyma</taxon>
    </lineage>
</organism>
<evidence type="ECO:0000313" key="2">
    <source>
        <dbReference type="Proteomes" id="UP000014071"/>
    </source>
</evidence>
<dbReference type="AlphaFoldDB" id="R9PDD9"/>
<dbReference type="Proteomes" id="UP000014071">
    <property type="component" value="Unassembled WGS sequence"/>
</dbReference>
<gene>
    <name evidence="1" type="ORF">PHSY_006989</name>
</gene>
<keyword evidence="2" id="KW-1185">Reference proteome</keyword>
<protein>
    <submittedName>
        <fullName evidence="1">Tryptophan synthase</fullName>
    </submittedName>
</protein>
<dbReference type="GeneID" id="24112254"/>
<reference evidence="2" key="1">
    <citation type="journal article" date="2013" name="Genome Announc.">
        <title>Draft genome sequence of the basidiomycetous yeast-like fungus Pseudozyma hubeiensis SY62, which produces an abundant amount of the biosurfactant mannosylerythritol lipids.</title>
        <authorList>
            <person name="Konishi M."/>
            <person name="Hatada Y."/>
            <person name="Horiuchi J."/>
        </authorList>
    </citation>
    <scope>NUCLEOTIDE SEQUENCE [LARGE SCALE GENOMIC DNA]</scope>
    <source>
        <strain evidence="2">SY62</strain>
    </source>
</reference>
<accession>R9PDD9</accession>
<dbReference type="HOGENOM" id="CLU_1982547_0_0_1"/>
<dbReference type="RefSeq" id="XP_012192975.1">
    <property type="nucleotide sequence ID" value="XM_012337585.1"/>
</dbReference>
<sequence length="126" mass="13876">MLCQRIEATIDTIGTAILTVFERLIREQGSGVVTFRVDGWMLIRVPPSEASRNRPIVPTLLLSFLPQIVCGAVQARLPLKRRSCEAFAFASMHVSTRKFVKASKISSTFALVAVRKHDAGIHVANS</sequence>
<name>R9PDD9_PSEHS</name>
<proteinExistence type="predicted"/>